<feature type="region of interest" description="Disordered" evidence="1">
    <location>
        <begin position="1"/>
        <end position="39"/>
    </location>
</feature>
<accession>F4RAL6</accession>
<reference evidence="3" key="1">
    <citation type="journal article" date="2011" name="Proc. Natl. Acad. Sci. U.S.A.">
        <title>Obligate biotrophy features unraveled by the genomic analysis of rust fungi.</title>
        <authorList>
            <person name="Duplessis S."/>
            <person name="Cuomo C.A."/>
            <person name="Lin Y.-C."/>
            <person name="Aerts A."/>
            <person name="Tisserant E."/>
            <person name="Veneault-Fourrey C."/>
            <person name="Joly D.L."/>
            <person name="Hacquard S."/>
            <person name="Amselem J."/>
            <person name="Cantarel B.L."/>
            <person name="Chiu R."/>
            <person name="Coutinho P.M."/>
            <person name="Feau N."/>
            <person name="Field M."/>
            <person name="Frey P."/>
            <person name="Gelhaye E."/>
            <person name="Goldberg J."/>
            <person name="Grabherr M.G."/>
            <person name="Kodira C.D."/>
            <person name="Kohler A."/>
            <person name="Kuees U."/>
            <person name="Lindquist E.A."/>
            <person name="Lucas S.M."/>
            <person name="Mago R."/>
            <person name="Mauceli E."/>
            <person name="Morin E."/>
            <person name="Murat C."/>
            <person name="Pangilinan J.L."/>
            <person name="Park R."/>
            <person name="Pearson M."/>
            <person name="Quesneville H."/>
            <person name="Rouhier N."/>
            <person name="Sakthikumar S."/>
            <person name="Salamov A.A."/>
            <person name="Schmutz J."/>
            <person name="Selles B."/>
            <person name="Shapiro H."/>
            <person name="Tanguay P."/>
            <person name="Tuskan G.A."/>
            <person name="Henrissat B."/>
            <person name="Van de Peer Y."/>
            <person name="Rouze P."/>
            <person name="Ellis J.G."/>
            <person name="Dodds P.N."/>
            <person name="Schein J.E."/>
            <person name="Zhong S."/>
            <person name="Hamelin R.C."/>
            <person name="Grigoriev I.V."/>
            <person name="Szabo L.J."/>
            <person name="Martin F."/>
        </authorList>
    </citation>
    <scope>NUCLEOTIDE SEQUENCE [LARGE SCALE GENOMIC DNA]</scope>
    <source>
        <strain evidence="3">98AG31 / pathotype 3-4-7</strain>
    </source>
</reference>
<feature type="compositionally biased region" description="Polar residues" evidence="1">
    <location>
        <begin position="82"/>
        <end position="101"/>
    </location>
</feature>
<dbReference type="VEuPathDB" id="FungiDB:MELLADRAFT_103117"/>
<evidence type="ECO:0000313" key="2">
    <source>
        <dbReference type="EMBL" id="EGG10501.1"/>
    </source>
</evidence>
<proteinExistence type="predicted"/>
<sequence>MNSYQVDPSSSSRNIEEFQNLSSSNHGNSQVESEMTSSLRDDPILKHLLIELPSRQHQHGIFTPGSYQRELEIPSGTGSEGDVNTPTNDSPITSWGSETNEPVEQRVPRVIPVSLLNLFQRISQRYQDGVFGPRPSDRVHGSFEGPGDYFSRSENRSASDESEVDWIYPMDVEEGPVLEIHIEESPINRT</sequence>
<feature type="region of interest" description="Disordered" evidence="1">
    <location>
        <begin position="69"/>
        <end position="101"/>
    </location>
</feature>
<dbReference type="EMBL" id="GL883094">
    <property type="protein sequence ID" value="EGG10501.1"/>
    <property type="molecule type" value="Genomic_DNA"/>
</dbReference>
<evidence type="ECO:0000313" key="3">
    <source>
        <dbReference type="Proteomes" id="UP000001072"/>
    </source>
</evidence>
<dbReference type="GeneID" id="18921879"/>
<evidence type="ECO:0000256" key="1">
    <source>
        <dbReference type="SAM" id="MobiDB-lite"/>
    </source>
</evidence>
<feature type="region of interest" description="Disordered" evidence="1">
    <location>
        <begin position="129"/>
        <end position="162"/>
    </location>
</feature>
<protein>
    <submittedName>
        <fullName evidence="2">Uncharacterized protein</fullName>
    </submittedName>
</protein>
<organism evidence="3">
    <name type="scientific">Melampsora larici-populina (strain 98AG31 / pathotype 3-4-7)</name>
    <name type="common">Poplar leaf rust fungus</name>
    <dbReference type="NCBI Taxonomy" id="747676"/>
    <lineage>
        <taxon>Eukaryota</taxon>
        <taxon>Fungi</taxon>
        <taxon>Dikarya</taxon>
        <taxon>Basidiomycota</taxon>
        <taxon>Pucciniomycotina</taxon>
        <taxon>Pucciniomycetes</taxon>
        <taxon>Pucciniales</taxon>
        <taxon>Melampsoraceae</taxon>
        <taxon>Melampsora</taxon>
    </lineage>
</organism>
<feature type="compositionally biased region" description="Polar residues" evidence="1">
    <location>
        <begin position="1"/>
        <end position="38"/>
    </location>
</feature>
<dbReference type="RefSeq" id="XP_007405970.1">
    <property type="nucleotide sequence ID" value="XM_007405908.1"/>
</dbReference>
<dbReference type="Proteomes" id="UP000001072">
    <property type="component" value="Unassembled WGS sequence"/>
</dbReference>
<name>F4RAL6_MELLP</name>
<dbReference type="KEGG" id="mlr:MELLADRAFT_103117"/>
<keyword evidence="3" id="KW-1185">Reference proteome</keyword>
<dbReference type="HOGENOM" id="CLU_1428299_0_0_1"/>
<dbReference type="AlphaFoldDB" id="F4RAL6"/>
<gene>
    <name evidence="2" type="ORF">MELLADRAFT_103117</name>
</gene>
<dbReference type="InParanoid" id="F4RAL6"/>